<evidence type="ECO:0000256" key="1">
    <source>
        <dbReference type="SAM" id="MobiDB-lite"/>
    </source>
</evidence>
<dbReference type="OrthoDB" id="24526at10239"/>
<dbReference type="EMBL" id="JX560540">
    <property type="protein sequence ID" value="AGE61523.1"/>
    <property type="molecule type" value="Genomic_DNA"/>
</dbReference>
<dbReference type="EMBL" id="AY864330">
    <property type="protein sequence ID" value="AAY84048.1"/>
    <property type="molecule type" value="Genomic_DNA"/>
</dbReference>
<dbReference type="EMBL" id="JX560541">
    <property type="protein sequence ID" value="AGE61677.1"/>
    <property type="molecule type" value="Genomic_DNA"/>
</dbReference>
<reference evidence="3" key="4">
    <citation type="journal article" date="2013" name="Genome Announc.">
        <title>Complete Genome Sequences of Five Chrysodeixis chalcites Nucleopolyhedrovirus Genotypes from a Canary Islands Isolate.</title>
        <authorList>
            <person name="Bernal A."/>
            <person name="Williams T."/>
            <person name="Munoz D."/>
            <person name="Caballero P."/>
            <person name="Simon O."/>
        </authorList>
    </citation>
    <scope>NUCLEOTIDE SEQUENCE</scope>
    <source>
        <strain evidence="3">TF1</strain>
    </source>
</reference>
<accession>Q4KSW3</accession>
<evidence type="ECO:0000313" key="2">
    <source>
        <dbReference type="EMBL" id="AAY84048.1"/>
    </source>
</evidence>
<evidence type="ECO:0000313" key="3">
    <source>
        <dbReference type="EMBL" id="AGE61376.1"/>
    </source>
</evidence>
<reference evidence="2 5" key="2">
    <citation type="journal article" date="2005" name="J. Gen. Virol.">
        <title>Genome sequence of Chrysodeixis chalcites nucleopolyhedrovirus, a baculovirus with two DNA photolyase genes.</title>
        <authorList>
            <person name="van Oers M.M."/>
            <person name="Abma-Henkens M.H."/>
            <person name="Herniou E.A."/>
            <person name="de Groot J.C."/>
            <person name="Peters S."/>
            <person name="Vlak J.M."/>
        </authorList>
    </citation>
    <scope>NUCLEOTIDE SEQUENCE [LARGE SCALE GENOMIC DNA]</scope>
</reference>
<dbReference type="Proteomes" id="UP000202309">
    <property type="component" value="Segment"/>
</dbReference>
<reference evidence="4" key="3">
    <citation type="submission" date="2012-08" db="EMBL/GenBank/DDBJ databases">
        <title>Sequences comparision among Chrysodeixis chalcites nucleopolyhedrovirus genotypes from a field strain of the Canary Islands.</title>
        <authorList>
            <person name="Bernal A."/>
            <person name="Simon O."/>
            <person name="Palma L."/>
            <person name="Williams T."/>
            <person name="Caballero P."/>
        </authorList>
    </citation>
    <scope>NUCLEOTIDE SEQUENCE</scope>
    <source>
        <strain evidence="4">TF1</strain>
    </source>
</reference>
<proteinExistence type="predicted"/>
<keyword evidence="5" id="KW-1185">Reference proteome</keyword>
<dbReference type="RefSeq" id="YP_249721.1">
    <property type="nucleotide sequence ID" value="NC_007151.1"/>
</dbReference>
<feature type="region of interest" description="Disordered" evidence="1">
    <location>
        <begin position="1"/>
        <end position="32"/>
    </location>
</feature>
<dbReference type="KEGG" id="vg:3431475"/>
<dbReference type="EMBL" id="JX560539">
    <property type="protein sequence ID" value="AGE61376.1"/>
    <property type="molecule type" value="Genomic_DNA"/>
</dbReference>
<dbReference type="GeneID" id="3431475"/>
<organism evidence="2 5">
    <name type="scientific">Chrysodeixis chalcites nucleopolyhedrovirus</name>
    <dbReference type="NCBI Taxonomy" id="320432"/>
    <lineage>
        <taxon>Viruses</taxon>
        <taxon>Viruses incertae sedis</taxon>
        <taxon>Naldaviricetes</taxon>
        <taxon>Lefavirales</taxon>
        <taxon>Baculoviridae</taxon>
        <taxon>Alphabaculovirus</taxon>
        <taxon>Alphabaculovirus chrychalcites</taxon>
    </lineage>
</organism>
<evidence type="ECO:0000313" key="4">
    <source>
        <dbReference type="EMBL" id="AGE61677.1"/>
    </source>
</evidence>
<evidence type="ECO:0000313" key="5">
    <source>
        <dbReference type="Proteomes" id="UP000202309"/>
    </source>
</evidence>
<reference evidence="2 5" key="1">
    <citation type="journal article" date="2004" name="Virology">
        <title>Identification and characterization of a DNA photolyase-containing baculovirus from Chrysodeixis chalcites.</title>
        <authorList>
            <person name="van Oers M.M."/>
            <person name="Herniou E.A."/>
            <person name="Usmany M."/>
            <person name="Messelink G.J."/>
            <person name="Vlak J.M."/>
        </authorList>
    </citation>
    <scope>NUCLEOTIDE SEQUENCE [LARGE SCALE GENOMIC DNA]</scope>
</reference>
<dbReference type="EMBL" id="JX560542">
    <property type="protein sequence ID" value="AGE61826.1"/>
    <property type="molecule type" value="Genomic_DNA"/>
</dbReference>
<protein>
    <submittedName>
        <fullName evidence="2">ORF-117 peptide</fullName>
    </submittedName>
</protein>
<feature type="compositionally biased region" description="Polar residues" evidence="1">
    <location>
        <begin position="13"/>
        <end position="27"/>
    </location>
</feature>
<sequence>MCLICKTGKGSYATGSNKPSTSSSTGTMKKPEETSFSMTSWATRVIFFNNFNSNYNEKCRRCLDNKSWNCNCRYSTSSSKDMAFQKSTSFSYAPGYKYKNY</sequence>
<name>Q4KSW3_9ABAC</name>
<gene>
    <name evidence="2" type="primary">ORF-117</name>
</gene>